<proteinExistence type="predicted"/>
<dbReference type="Proteomes" id="UP001430193">
    <property type="component" value="Unassembled WGS sequence"/>
</dbReference>
<comment type="caution">
    <text evidence="1">The sequence shown here is derived from an EMBL/GenBank/DDBJ whole genome shotgun (WGS) entry which is preliminary data.</text>
</comment>
<name>A0ABS2KDY9_9GAMM</name>
<gene>
    <name evidence="1" type="ORF">ISS99_07550</name>
</gene>
<evidence type="ECO:0000313" key="2">
    <source>
        <dbReference type="Proteomes" id="UP001430193"/>
    </source>
</evidence>
<dbReference type="RefSeq" id="WP_204630980.1">
    <property type="nucleotide sequence ID" value="NZ_BSOC01000004.1"/>
</dbReference>
<dbReference type="EMBL" id="JADIKF010000037">
    <property type="protein sequence ID" value="MBM7129375.1"/>
    <property type="molecule type" value="Genomic_DNA"/>
</dbReference>
<keyword evidence="2" id="KW-1185">Reference proteome</keyword>
<sequence>MTDYPNIRRVLSTVFNCEDGLSLDVVKGLYVRSQVSSANAAEFRRELRDALNDPFVSWKHLLCNNDYEVFDAESEEDARRFAVEVLWEPLEVEAG</sequence>
<protein>
    <submittedName>
        <fullName evidence="1">Uncharacterized protein</fullName>
    </submittedName>
</protein>
<organism evidence="1 2">
    <name type="scientific">Dyella mobilis</name>
    <dbReference type="NCBI Taxonomy" id="1849582"/>
    <lineage>
        <taxon>Bacteria</taxon>
        <taxon>Pseudomonadati</taxon>
        <taxon>Pseudomonadota</taxon>
        <taxon>Gammaproteobacteria</taxon>
        <taxon>Lysobacterales</taxon>
        <taxon>Rhodanobacteraceae</taxon>
        <taxon>Dyella</taxon>
    </lineage>
</organism>
<reference evidence="1" key="1">
    <citation type="submission" date="2020-10" db="EMBL/GenBank/DDBJ databases">
        <title>Phylogeny of dyella-like bacteria.</title>
        <authorList>
            <person name="Fu J."/>
        </authorList>
    </citation>
    <scope>NUCLEOTIDE SEQUENCE</scope>
    <source>
        <strain evidence="1">DHON07</strain>
    </source>
</reference>
<evidence type="ECO:0000313" key="1">
    <source>
        <dbReference type="EMBL" id="MBM7129375.1"/>
    </source>
</evidence>
<accession>A0ABS2KDY9</accession>